<evidence type="ECO:0000259" key="4">
    <source>
        <dbReference type="Pfam" id="PF16371"/>
    </source>
</evidence>
<accession>A0A3B7MXW3</accession>
<dbReference type="InterPro" id="IPR029052">
    <property type="entry name" value="Metallo-depent_PP-like"/>
</dbReference>
<evidence type="ECO:0000259" key="3">
    <source>
        <dbReference type="Pfam" id="PF16370"/>
    </source>
</evidence>
<dbReference type="InterPro" id="IPR004843">
    <property type="entry name" value="Calcineurin-like_PHP"/>
</dbReference>
<dbReference type="InterPro" id="IPR032288">
    <property type="entry name" value="Metallophos_C"/>
</dbReference>
<reference evidence="5 6" key="1">
    <citation type="submission" date="2018-09" db="EMBL/GenBank/DDBJ databases">
        <title>Genome sequencing of strain 6GH32-13.</title>
        <authorList>
            <person name="Weon H.-Y."/>
            <person name="Heo J."/>
            <person name="Kwon S.-W."/>
        </authorList>
    </citation>
    <scope>NUCLEOTIDE SEQUENCE [LARGE SCALE GENOMIC DNA]</scope>
    <source>
        <strain evidence="5 6">5GH32-13</strain>
    </source>
</reference>
<keyword evidence="6" id="KW-1185">Reference proteome</keyword>
<dbReference type="PANTHER" id="PTHR43143">
    <property type="entry name" value="METALLOPHOSPHOESTERASE, CALCINEURIN SUPERFAMILY"/>
    <property type="match status" value="1"/>
</dbReference>
<dbReference type="KEGG" id="pseg:D3H65_29570"/>
<dbReference type="OrthoDB" id="1776264at2"/>
<dbReference type="InterPro" id="IPR006311">
    <property type="entry name" value="TAT_signal"/>
</dbReference>
<feature type="signal peptide" evidence="1">
    <location>
        <begin position="1"/>
        <end position="22"/>
    </location>
</feature>
<evidence type="ECO:0000313" key="6">
    <source>
        <dbReference type="Proteomes" id="UP000263900"/>
    </source>
</evidence>
<dbReference type="Pfam" id="PF16370">
    <property type="entry name" value="MetallophosC"/>
    <property type="match status" value="1"/>
</dbReference>
<gene>
    <name evidence="5" type="ORF">D3H65_29570</name>
</gene>
<dbReference type="InterPro" id="IPR051918">
    <property type="entry name" value="STPP_CPPED1"/>
</dbReference>
<dbReference type="Pfam" id="PF16371">
    <property type="entry name" value="MetallophosN"/>
    <property type="match status" value="1"/>
</dbReference>
<sequence>MITRRNFLRNFGLAGAAFSAPAALTHAASTSLITGLTIKGRVQSNGSGIANVAVTDGYSVATTDKKGNYTINAHSAAEFVYISVPAGYAFPHDKGIAQFYQALTQKEGALKADFHLEKLTTDDTKHNFVVWADTQIISAKDGELLKTQSAPDLRQLVAGYPQGTLFHGIGCGDLVWDHFELFADYRAAVDITGVPFFNVIGNHDMDIDGGSDDVSAKTFKQQFGPTYYSFNRGKVHYIVLDNVFFIGTAKKYIGYLTEAQLRWLEQDLALVKPGSTVVVSNHIPTDTGNQRRNKLEEEAIGGTVSNRNQLYKLLKPFKTHIMSGHTHVNEKWEKDNLMEHVHGTVCGAWWTGPICSDGTPNGYGVYEVDGDELKWYYKSTGKEKDHQLRVYGKGKLATAPDEIVANIWNWDPKWKIEWWEDDVAKGIMEQRVALDPWSIELHGGPQLPKKHKFVEPTLTDHLFFARPSAAAKKITVKATDRFGQVFTETMQLV</sequence>
<dbReference type="AlphaFoldDB" id="A0A3B7MXW3"/>
<dbReference type="RefSeq" id="WP_119053759.1">
    <property type="nucleotide sequence ID" value="NZ_CP032157.1"/>
</dbReference>
<dbReference type="PROSITE" id="PS51318">
    <property type="entry name" value="TAT"/>
    <property type="match status" value="1"/>
</dbReference>
<evidence type="ECO:0000256" key="1">
    <source>
        <dbReference type="SAM" id="SignalP"/>
    </source>
</evidence>
<feature type="domain" description="Calcineurin-like phosphoesterase C-terminal" evidence="3">
    <location>
        <begin position="339"/>
        <end position="486"/>
    </location>
</feature>
<dbReference type="Gene3D" id="3.60.21.10">
    <property type="match status" value="1"/>
</dbReference>
<dbReference type="Proteomes" id="UP000263900">
    <property type="component" value="Chromosome"/>
</dbReference>
<feature type="domain" description="Calcineurin-like phosphoesterase N-terminal" evidence="4">
    <location>
        <begin position="40"/>
        <end position="116"/>
    </location>
</feature>
<dbReference type="SUPFAM" id="SSF56300">
    <property type="entry name" value="Metallo-dependent phosphatases"/>
    <property type="match status" value="1"/>
</dbReference>
<dbReference type="EMBL" id="CP032157">
    <property type="protein sequence ID" value="AXY77886.1"/>
    <property type="molecule type" value="Genomic_DNA"/>
</dbReference>
<evidence type="ECO:0000313" key="5">
    <source>
        <dbReference type="EMBL" id="AXY77886.1"/>
    </source>
</evidence>
<evidence type="ECO:0000259" key="2">
    <source>
        <dbReference type="Pfam" id="PF00149"/>
    </source>
</evidence>
<organism evidence="5 6">
    <name type="scientific">Paraflavitalea soli</name>
    <dbReference type="NCBI Taxonomy" id="2315862"/>
    <lineage>
        <taxon>Bacteria</taxon>
        <taxon>Pseudomonadati</taxon>
        <taxon>Bacteroidota</taxon>
        <taxon>Chitinophagia</taxon>
        <taxon>Chitinophagales</taxon>
        <taxon>Chitinophagaceae</taxon>
        <taxon>Paraflavitalea</taxon>
    </lineage>
</organism>
<feature type="domain" description="Calcineurin-like phosphoesterase" evidence="2">
    <location>
        <begin position="171"/>
        <end position="328"/>
    </location>
</feature>
<dbReference type="Pfam" id="PF00149">
    <property type="entry name" value="Metallophos"/>
    <property type="match status" value="1"/>
</dbReference>
<dbReference type="PANTHER" id="PTHR43143:SF1">
    <property type="entry name" value="SERINE_THREONINE-PROTEIN PHOSPHATASE CPPED1"/>
    <property type="match status" value="1"/>
</dbReference>
<keyword evidence="1" id="KW-0732">Signal</keyword>
<proteinExistence type="predicted"/>
<dbReference type="GO" id="GO:0016787">
    <property type="term" value="F:hydrolase activity"/>
    <property type="evidence" value="ECO:0007669"/>
    <property type="project" value="InterPro"/>
</dbReference>
<protein>
    <submittedName>
        <fullName evidence="5">Metallophosphoesterase</fullName>
    </submittedName>
</protein>
<feature type="chain" id="PRO_5017569069" evidence="1">
    <location>
        <begin position="23"/>
        <end position="493"/>
    </location>
</feature>
<dbReference type="InterPro" id="IPR032285">
    <property type="entry name" value="Metallophos_N"/>
</dbReference>
<name>A0A3B7MXW3_9BACT</name>